<dbReference type="InterPro" id="IPR036291">
    <property type="entry name" value="NAD(P)-bd_dom_sf"/>
</dbReference>
<dbReference type="InterPro" id="IPR051122">
    <property type="entry name" value="SDR_DHRS6-like"/>
</dbReference>
<name>A0A7Y9LLS2_9BURK</name>
<dbReference type="EMBL" id="JACBYR010000001">
    <property type="protein sequence ID" value="NYE81388.1"/>
    <property type="molecule type" value="Genomic_DNA"/>
</dbReference>
<dbReference type="PANTHER" id="PTHR43477">
    <property type="entry name" value="DIHYDROANTICAPSIN 7-DEHYDROGENASE"/>
    <property type="match status" value="1"/>
</dbReference>
<accession>A0A7Y9LLS2</accession>
<dbReference type="GO" id="GO:0016491">
    <property type="term" value="F:oxidoreductase activity"/>
    <property type="evidence" value="ECO:0007669"/>
    <property type="project" value="UniProtKB-KW"/>
</dbReference>
<dbReference type="RefSeq" id="WP_179583374.1">
    <property type="nucleotide sequence ID" value="NZ_JACBYR010000001.1"/>
</dbReference>
<dbReference type="Pfam" id="PF13561">
    <property type="entry name" value="adh_short_C2"/>
    <property type="match status" value="1"/>
</dbReference>
<dbReference type="PANTHER" id="PTHR43477:SF1">
    <property type="entry name" value="DIHYDROANTICAPSIN 7-DEHYDROGENASE"/>
    <property type="match status" value="1"/>
</dbReference>
<organism evidence="4 5">
    <name type="scientific">Pigmentiphaga litoralis</name>
    <dbReference type="NCBI Taxonomy" id="516702"/>
    <lineage>
        <taxon>Bacteria</taxon>
        <taxon>Pseudomonadati</taxon>
        <taxon>Pseudomonadota</taxon>
        <taxon>Betaproteobacteria</taxon>
        <taxon>Burkholderiales</taxon>
        <taxon>Alcaligenaceae</taxon>
        <taxon>Pigmentiphaga</taxon>
    </lineage>
</organism>
<sequence>MSLTHTPHCLITGAASGIGHALTRRLLAQGWRVTGVDRTATGPDDFSPGYTGHTCDLADAEALALLAERLATDRYTAVVHGAGIVRTGGIADTDATDAALLWRIHVDAPAALMKTLAATLPDQSGRVVLVSSRAVLGRPGRAAYAASKAAQIGLARSWAAELIGRGVTVNVVAPGAVDTPMLNDPLRGAPARVTVPLGRLIRADEVAATIAFLIGPEAGAITGQTLYVCGGASLDTAPF</sequence>
<comment type="similarity">
    <text evidence="1">Belongs to the short-chain dehydrogenases/reductases (SDR) family.</text>
</comment>
<comment type="caution">
    <text evidence="4">The sequence shown here is derived from an EMBL/GenBank/DDBJ whole genome shotgun (WGS) entry which is preliminary data.</text>
</comment>
<dbReference type="CDD" id="cd05233">
    <property type="entry name" value="SDR_c"/>
    <property type="match status" value="1"/>
</dbReference>
<evidence type="ECO:0000313" key="5">
    <source>
        <dbReference type="Proteomes" id="UP000542125"/>
    </source>
</evidence>
<dbReference type="InterPro" id="IPR057326">
    <property type="entry name" value="KR_dom"/>
</dbReference>
<dbReference type="AlphaFoldDB" id="A0A7Y9LLS2"/>
<evidence type="ECO:0000256" key="1">
    <source>
        <dbReference type="ARBA" id="ARBA00006484"/>
    </source>
</evidence>
<dbReference type="InterPro" id="IPR002347">
    <property type="entry name" value="SDR_fam"/>
</dbReference>
<evidence type="ECO:0000313" key="4">
    <source>
        <dbReference type="EMBL" id="NYE81388.1"/>
    </source>
</evidence>
<evidence type="ECO:0000259" key="3">
    <source>
        <dbReference type="SMART" id="SM00822"/>
    </source>
</evidence>
<gene>
    <name evidence="4" type="ORF">FHW18_000659</name>
</gene>
<proteinExistence type="inferred from homology"/>
<dbReference type="SUPFAM" id="SSF51735">
    <property type="entry name" value="NAD(P)-binding Rossmann-fold domains"/>
    <property type="match status" value="1"/>
</dbReference>
<keyword evidence="2" id="KW-0560">Oxidoreductase</keyword>
<evidence type="ECO:0000256" key="2">
    <source>
        <dbReference type="ARBA" id="ARBA00023002"/>
    </source>
</evidence>
<feature type="domain" description="Ketoreductase" evidence="3">
    <location>
        <begin position="7"/>
        <end position="180"/>
    </location>
</feature>
<reference evidence="4 5" key="1">
    <citation type="submission" date="2020-07" db="EMBL/GenBank/DDBJ databases">
        <title>Genomic Encyclopedia of Type Strains, Phase IV (KMG-V): Genome sequencing to study the core and pangenomes of soil and plant-associated prokaryotes.</title>
        <authorList>
            <person name="Whitman W."/>
        </authorList>
    </citation>
    <scope>NUCLEOTIDE SEQUENCE [LARGE SCALE GENOMIC DNA]</scope>
    <source>
        <strain evidence="4 5">SAS40</strain>
    </source>
</reference>
<protein>
    <submittedName>
        <fullName evidence="4">NAD(P)-dependent dehydrogenase (Short-subunit alcohol dehydrogenase family)</fullName>
    </submittedName>
</protein>
<dbReference type="Proteomes" id="UP000542125">
    <property type="component" value="Unassembled WGS sequence"/>
</dbReference>
<keyword evidence="5" id="KW-1185">Reference proteome</keyword>
<dbReference type="Gene3D" id="3.40.50.720">
    <property type="entry name" value="NAD(P)-binding Rossmann-like Domain"/>
    <property type="match status" value="1"/>
</dbReference>
<dbReference type="SMART" id="SM00822">
    <property type="entry name" value="PKS_KR"/>
    <property type="match status" value="1"/>
</dbReference>
<dbReference type="PRINTS" id="PR00081">
    <property type="entry name" value="GDHRDH"/>
</dbReference>